<organism evidence="12">
    <name type="scientific">uncultured Desulfobacterium sp</name>
    <dbReference type="NCBI Taxonomy" id="201089"/>
    <lineage>
        <taxon>Bacteria</taxon>
        <taxon>Pseudomonadati</taxon>
        <taxon>Thermodesulfobacteriota</taxon>
        <taxon>Desulfobacteria</taxon>
        <taxon>Desulfobacterales</taxon>
        <taxon>Desulfobacteriaceae</taxon>
        <taxon>Desulfobacterium</taxon>
        <taxon>environmental samples</taxon>
    </lineage>
</organism>
<dbReference type="GO" id="GO:0005829">
    <property type="term" value="C:cytosol"/>
    <property type="evidence" value="ECO:0007669"/>
    <property type="project" value="TreeGrafter"/>
</dbReference>
<dbReference type="PROSITE" id="PS50861">
    <property type="entry name" value="AA_TRNA_LIGASE_II_GLYAB"/>
    <property type="match status" value="1"/>
</dbReference>
<protein>
    <recommendedName>
        <fullName evidence="10">Glycine--tRNA ligase beta subunit</fullName>
        <ecNumber evidence="10">6.1.1.14</ecNumber>
    </recommendedName>
    <alternativeName>
        <fullName evidence="10">Glycyl-tRNA synthetase beta subunit</fullName>
        <shortName evidence="10">GlyRS</shortName>
    </alternativeName>
</protein>
<evidence type="ECO:0000256" key="5">
    <source>
        <dbReference type="ARBA" id="ARBA00022741"/>
    </source>
</evidence>
<dbReference type="InterPro" id="IPR006194">
    <property type="entry name" value="Gly-tRNA-synth_heterodimer"/>
</dbReference>
<accession>E1YBR4</accession>
<dbReference type="EMBL" id="FR695868">
    <property type="protein sequence ID" value="CBX28008.1"/>
    <property type="molecule type" value="Genomic_DNA"/>
</dbReference>
<dbReference type="PANTHER" id="PTHR30075:SF2">
    <property type="entry name" value="GLYCINE--TRNA LIGASE, CHLOROPLASTIC_MITOCHONDRIAL 2"/>
    <property type="match status" value="1"/>
</dbReference>
<name>E1YBR4_9BACT</name>
<feature type="domain" description="DALR anticodon binding" evidence="11">
    <location>
        <begin position="590"/>
        <end position="690"/>
    </location>
</feature>
<dbReference type="NCBIfam" id="TIGR00211">
    <property type="entry name" value="glyS"/>
    <property type="match status" value="1"/>
</dbReference>
<dbReference type="Pfam" id="PF05746">
    <property type="entry name" value="DALR_1"/>
    <property type="match status" value="1"/>
</dbReference>
<evidence type="ECO:0000256" key="8">
    <source>
        <dbReference type="ARBA" id="ARBA00023146"/>
    </source>
</evidence>
<evidence type="ECO:0000313" key="12">
    <source>
        <dbReference type="EMBL" id="CBX28008.1"/>
    </source>
</evidence>
<dbReference type="EC" id="6.1.1.14" evidence="10"/>
<evidence type="ECO:0000259" key="11">
    <source>
        <dbReference type="Pfam" id="PF05746"/>
    </source>
</evidence>
<dbReference type="GO" id="GO:0005524">
    <property type="term" value="F:ATP binding"/>
    <property type="evidence" value="ECO:0007669"/>
    <property type="project" value="UniProtKB-UniRule"/>
</dbReference>
<reference evidence="12" key="1">
    <citation type="journal article" date="2011" name="Environ. Microbiol.">
        <title>Genomic insights into the metabolic potential of the polycyclic aromatic hydrocarbon degrading sulfate-reducing Deltaproteobacterium N47.</title>
        <authorList>
            <person name="Bergmann F."/>
            <person name="Selesi D."/>
            <person name="Weinmaier T."/>
            <person name="Tischler P."/>
            <person name="Rattei T."/>
            <person name="Meckenstock R.U."/>
        </authorList>
    </citation>
    <scope>NUCLEOTIDE SEQUENCE</scope>
</reference>
<evidence type="ECO:0000256" key="4">
    <source>
        <dbReference type="ARBA" id="ARBA00022598"/>
    </source>
</evidence>
<comment type="subcellular location">
    <subcellularLocation>
        <location evidence="1 10">Cytoplasm</location>
    </subcellularLocation>
</comment>
<dbReference type="SUPFAM" id="SSF109604">
    <property type="entry name" value="HD-domain/PDEase-like"/>
    <property type="match status" value="1"/>
</dbReference>
<dbReference type="PANTHER" id="PTHR30075">
    <property type="entry name" value="GLYCYL-TRNA SYNTHETASE"/>
    <property type="match status" value="1"/>
</dbReference>
<dbReference type="InterPro" id="IPR015944">
    <property type="entry name" value="Gly-tRNA-synth_bsu"/>
</dbReference>
<keyword evidence="5 10" id="KW-0547">Nucleotide-binding</keyword>
<gene>
    <name evidence="10" type="primary">glyS</name>
    <name evidence="12" type="ORF">N47_G33320</name>
</gene>
<dbReference type="GO" id="GO:0006420">
    <property type="term" value="P:arginyl-tRNA aminoacylation"/>
    <property type="evidence" value="ECO:0007669"/>
    <property type="project" value="InterPro"/>
</dbReference>
<comment type="catalytic activity">
    <reaction evidence="9 10">
        <text>tRNA(Gly) + glycine + ATP = glycyl-tRNA(Gly) + AMP + diphosphate</text>
        <dbReference type="Rhea" id="RHEA:16013"/>
        <dbReference type="Rhea" id="RHEA-COMP:9664"/>
        <dbReference type="Rhea" id="RHEA-COMP:9683"/>
        <dbReference type="ChEBI" id="CHEBI:30616"/>
        <dbReference type="ChEBI" id="CHEBI:33019"/>
        <dbReference type="ChEBI" id="CHEBI:57305"/>
        <dbReference type="ChEBI" id="CHEBI:78442"/>
        <dbReference type="ChEBI" id="CHEBI:78522"/>
        <dbReference type="ChEBI" id="CHEBI:456215"/>
        <dbReference type="EC" id="6.1.1.14"/>
    </reaction>
</comment>
<dbReference type="PRINTS" id="PR01045">
    <property type="entry name" value="TRNASYNTHGB"/>
</dbReference>
<dbReference type="InterPro" id="IPR008909">
    <property type="entry name" value="DALR_anticod-bd"/>
</dbReference>
<dbReference type="GO" id="GO:0006426">
    <property type="term" value="P:glycyl-tRNA aminoacylation"/>
    <property type="evidence" value="ECO:0007669"/>
    <property type="project" value="UniProtKB-UniRule"/>
</dbReference>
<comment type="subunit">
    <text evidence="10">Tetramer of two alpha and two beta subunits.</text>
</comment>
<evidence type="ECO:0000256" key="1">
    <source>
        <dbReference type="ARBA" id="ARBA00004496"/>
    </source>
</evidence>
<evidence type="ECO:0000256" key="7">
    <source>
        <dbReference type="ARBA" id="ARBA00022917"/>
    </source>
</evidence>
<keyword evidence="8 10" id="KW-0030">Aminoacyl-tRNA synthetase</keyword>
<keyword evidence="6 10" id="KW-0067">ATP-binding</keyword>
<evidence type="ECO:0000256" key="9">
    <source>
        <dbReference type="ARBA" id="ARBA00047937"/>
    </source>
</evidence>
<evidence type="ECO:0000256" key="10">
    <source>
        <dbReference type="HAMAP-Rule" id="MF_00255"/>
    </source>
</evidence>
<dbReference type="GO" id="GO:0004820">
    <property type="term" value="F:glycine-tRNA ligase activity"/>
    <property type="evidence" value="ECO:0007669"/>
    <property type="project" value="UniProtKB-UniRule"/>
</dbReference>
<evidence type="ECO:0000256" key="2">
    <source>
        <dbReference type="ARBA" id="ARBA00008226"/>
    </source>
</evidence>
<keyword evidence="3 10" id="KW-0963">Cytoplasm</keyword>
<dbReference type="Pfam" id="PF02092">
    <property type="entry name" value="tRNA_synt_2f"/>
    <property type="match status" value="1"/>
</dbReference>
<dbReference type="HAMAP" id="MF_00255">
    <property type="entry name" value="Gly_tRNA_synth_beta"/>
    <property type="match status" value="1"/>
</dbReference>
<sequence length="699" mass="77780">MKTEVKMETLLLEIGMEEIPAGYIEPALKALSAILMQRLTDERIKHGNYKTFGTPRRLCICIYDVSAKQDSLTTEIIGPPEKIGFDGNGQLTIAGKKFAEKACISPESINVKQTEKGSYLCALKTESGIESKTVLKRILPQIILQIPFPKVMKWADLDIKFARPIQSVAALLGRQLISFELGNIKSSGNTFGHRFLCPGKIKISHPDEYIEKLKKAFVLADIDERKNSIKEHIAQIAAKLDGNVLKDDELVDVVTNLVEYPVPVAGSFDRSYLEVPDEVLINSMREHQKYFAIIDANKRLLPNFIAVSNTQAKNMQVVVKGHERVLKARLEDARFFYKNDIHISPDDWVEKLKGVLFQAKLGTMYEKTQRLEKLSQYLADEITDDAQIKKQALRAARLCKADLVSQVVGEFPKLQGIMGRIYAANAGEDKNVSIAVEEHYRPAYSGGELPETTIGSMVAIADKIDSICGCFSAGLIPTGASDPYALRRQGIGIIQIMLAKGFSFSLRSLIEKSLSLFEIKDAIEITGRADNVYGFLQSRISHLLTEEGYAKNVVSAIVSISVSHVPDVWKRTIALEKLKAVSDFEQLATTFKRVVNIIKKSAPENAGCETNINEGLFEKECESALFSAYKDIKIRVSENLLQGAYEQSLLDIASLRTPVDAFFDGVLVMAEDENIRNNRIALLRAISDLFALFADFSKL</sequence>
<dbReference type="GO" id="GO:0004814">
    <property type="term" value="F:arginine-tRNA ligase activity"/>
    <property type="evidence" value="ECO:0007669"/>
    <property type="project" value="InterPro"/>
</dbReference>
<comment type="similarity">
    <text evidence="2 10">Belongs to the class-II aminoacyl-tRNA synthetase family.</text>
</comment>
<evidence type="ECO:0000256" key="3">
    <source>
        <dbReference type="ARBA" id="ARBA00022490"/>
    </source>
</evidence>
<keyword evidence="4 10" id="KW-0436">Ligase</keyword>
<keyword evidence="7 10" id="KW-0648">Protein biosynthesis</keyword>
<dbReference type="AlphaFoldDB" id="E1YBR4"/>
<evidence type="ECO:0000256" key="6">
    <source>
        <dbReference type="ARBA" id="ARBA00022840"/>
    </source>
</evidence>
<proteinExistence type="inferred from homology"/>